<dbReference type="EMBL" id="LAZR01070500">
    <property type="protein sequence ID" value="KKK40151.1"/>
    <property type="molecule type" value="Genomic_DNA"/>
</dbReference>
<proteinExistence type="predicted"/>
<protein>
    <submittedName>
        <fullName evidence="1">Uncharacterized protein</fullName>
    </submittedName>
</protein>
<name>A0A0F8XVB8_9ZZZZ</name>
<organism evidence="1">
    <name type="scientific">marine sediment metagenome</name>
    <dbReference type="NCBI Taxonomy" id="412755"/>
    <lineage>
        <taxon>unclassified sequences</taxon>
        <taxon>metagenomes</taxon>
        <taxon>ecological metagenomes</taxon>
    </lineage>
</organism>
<feature type="non-terminal residue" evidence="1">
    <location>
        <position position="1"/>
    </location>
</feature>
<comment type="caution">
    <text evidence="1">The sequence shown here is derived from an EMBL/GenBank/DDBJ whole genome shotgun (WGS) entry which is preliminary data.</text>
</comment>
<evidence type="ECO:0000313" key="1">
    <source>
        <dbReference type="EMBL" id="KKK40151.1"/>
    </source>
</evidence>
<sequence>KDKYGMYPSGCGDYIPKINISTNDTLEEENPLRINNATNVTQDLWASDMSVYLPKIMVDCDSIIKSYQNESERAIDYTGIVSIWGFKCLELTREQLLSMNESLTEVYFRIIKDDICYGYCEKLTQQRKR</sequence>
<dbReference type="AlphaFoldDB" id="A0A0F8XVB8"/>
<accession>A0A0F8XVB8</accession>
<reference evidence="1" key="1">
    <citation type="journal article" date="2015" name="Nature">
        <title>Complex archaea that bridge the gap between prokaryotes and eukaryotes.</title>
        <authorList>
            <person name="Spang A."/>
            <person name="Saw J.H."/>
            <person name="Jorgensen S.L."/>
            <person name="Zaremba-Niedzwiedzka K."/>
            <person name="Martijn J."/>
            <person name="Lind A.E."/>
            <person name="van Eijk R."/>
            <person name="Schleper C."/>
            <person name="Guy L."/>
            <person name="Ettema T.J."/>
        </authorList>
    </citation>
    <scope>NUCLEOTIDE SEQUENCE</scope>
</reference>
<gene>
    <name evidence="1" type="ORF">LCGC14_3159700</name>
</gene>